<keyword evidence="2" id="KW-1185">Reference proteome</keyword>
<proteinExistence type="predicted"/>
<sequence length="202" mass="21583">MSAVDAKALPTGISANASARFCLKVMGQLENDMVLGTSAYKRGVRATMFAWADKGVHYFVGEGADARIVRAVYADAVAADRIAVRARALREAVGTLSGHALGEEPEVDTTSSYDLLRDILAVVPVAEPKVWNETAVARLEDLRSDVYSGWAAEQLTAALKPFGIETVQIGRRVNGKVVNRRGLIRADVAAIVAERDGNQEAG</sequence>
<dbReference type="Proteomes" id="UP001500879">
    <property type="component" value="Unassembled WGS sequence"/>
</dbReference>
<accession>A0ABN0Y843</accession>
<evidence type="ECO:0000313" key="2">
    <source>
        <dbReference type="Proteomes" id="UP001500879"/>
    </source>
</evidence>
<gene>
    <name evidence="1" type="ORF">GCM10010357_03770</name>
</gene>
<protein>
    <submittedName>
        <fullName evidence="1">Uncharacterized protein</fullName>
    </submittedName>
</protein>
<comment type="caution">
    <text evidence="1">The sequence shown here is derived from an EMBL/GenBank/DDBJ whole genome shotgun (WGS) entry which is preliminary data.</text>
</comment>
<name>A0ABN0Y843_9ACTN</name>
<dbReference type="EMBL" id="BAAABX010000004">
    <property type="protein sequence ID" value="GAA0386213.1"/>
    <property type="molecule type" value="Genomic_DNA"/>
</dbReference>
<organism evidence="1 2">
    <name type="scientific">Streptomyces luteireticuli</name>
    <dbReference type="NCBI Taxonomy" id="173858"/>
    <lineage>
        <taxon>Bacteria</taxon>
        <taxon>Bacillati</taxon>
        <taxon>Actinomycetota</taxon>
        <taxon>Actinomycetes</taxon>
        <taxon>Kitasatosporales</taxon>
        <taxon>Streptomycetaceae</taxon>
        <taxon>Streptomyces</taxon>
    </lineage>
</organism>
<reference evidence="1 2" key="1">
    <citation type="journal article" date="2019" name="Int. J. Syst. Evol. Microbiol.">
        <title>The Global Catalogue of Microorganisms (GCM) 10K type strain sequencing project: providing services to taxonomists for standard genome sequencing and annotation.</title>
        <authorList>
            <consortium name="The Broad Institute Genomics Platform"/>
            <consortium name="The Broad Institute Genome Sequencing Center for Infectious Disease"/>
            <person name="Wu L."/>
            <person name="Ma J."/>
        </authorList>
    </citation>
    <scope>NUCLEOTIDE SEQUENCE [LARGE SCALE GENOMIC DNA]</scope>
    <source>
        <strain evidence="1 2">JCM 4788</strain>
    </source>
</reference>
<evidence type="ECO:0000313" key="1">
    <source>
        <dbReference type="EMBL" id="GAA0386213.1"/>
    </source>
</evidence>